<keyword evidence="3" id="KW-1185">Reference proteome</keyword>
<organism evidence="2 3">
    <name type="scientific">Micromonospora narathiwatensis</name>
    <dbReference type="NCBI Taxonomy" id="299146"/>
    <lineage>
        <taxon>Bacteria</taxon>
        <taxon>Bacillati</taxon>
        <taxon>Actinomycetota</taxon>
        <taxon>Actinomycetes</taxon>
        <taxon>Micromonosporales</taxon>
        <taxon>Micromonosporaceae</taxon>
        <taxon>Micromonospora</taxon>
    </lineage>
</organism>
<evidence type="ECO:0000313" key="3">
    <source>
        <dbReference type="Proteomes" id="UP000198765"/>
    </source>
</evidence>
<name>A0A1A9A8S9_9ACTN</name>
<gene>
    <name evidence="2" type="ORF">GA0070621_4448</name>
</gene>
<evidence type="ECO:0000256" key="1">
    <source>
        <dbReference type="SAM" id="MobiDB-lite"/>
    </source>
</evidence>
<feature type="region of interest" description="Disordered" evidence="1">
    <location>
        <begin position="1"/>
        <end position="49"/>
    </location>
</feature>
<reference evidence="2 3" key="1">
    <citation type="submission" date="2016-06" db="EMBL/GenBank/DDBJ databases">
        <authorList>
            <person name="Kjaerup R.B."/>
            <person name="Dalgaard T.S."/>
            <person name="Juul-Madsen H.R."/>
        </authorList>
    </citation>
    <scope>NUCLEOTIDE SEQUENCE [LARGE SCALE GENOMIC DNA]</scope>
    <source>
        <strain evidence="2 3">DSM 45248</strain>
    </source>
</reference>
<protein>
    <submittedName>
        <fullName evidence="2">Uncharacterized protein</fullName>
    </submittedName>
</protein>
<feature type="compositionally biased region" description="Low complexity" evidence="1">
    <location>
        <begin position="1"/>
        <end position="10"/>
    </location>
</feature>
<dbReference type="PATRIC" id="fig|299146.4.peg.4600"/>
<sequence>MQDPAAADPAGRGDRDASGGPDLISPVRLGGMTESPATGPGGRSFDELDKLSTEELRERAFARARERRDVGFFWSVLRHLPNADEAAALDGAPNSVGPTVDEANALWRELTGHGYEESAPLLRAAFIDYLMKH</sequence>
<dbReference type="EMBL" id="LT594324">
    <property type="protein sequence ID" value="SBT52512.1"/>
    <property type="molecule type" value="Genomic_DNA"/>
</dbReference>
<dbReference type="AlphaFoldDB" id="A0A1A9A8S9"/>
<evidence type="ECO:0000313" key="2">
    <source>
        <dbReference type="EMBL" id="SBT52512.1"/>
    </source>
</evidence>
<accession>A0A1A9A8S9</accession>
<dbReference type="Proteomes" id="UP000198765">
    <property type="component" value="Chromosome I"/>
</dbReference>
<proteinExistence type="predicted"/>